<evidence type="ECO:0000313" key="2">
    <source>
        <dbReference type="Proteomes" id="UP000589716"/>
    </source>
</evidence>
<reference evidence="1 2" key="1">
    <citation type="submission" date="2020-07" db="EMBL/GenBank/DDBJ databases">
        <authorList>
            <person name="Maaloum M."/>
        </authorList>
    </citation>
    <scope>NUCLEOTIDE SEQUENCE [LARGE SCALE GENOMIC DNA]</scope>
    <source>
        <strain evidence="1 2">GCS-AN-3</strain>
    </source>
</reference>
<dbReference type="RefSeq" id="WP_180551145.1">
    <property type="nucleotide sequence ID" value="NZ_JACCKX010000001.1"/>
</dbReference>
<proteinExistence type="predicted"/>
<keyword evidence="2" id="KW-1185">Reference proteome</keyword>
<accession>A0A853IYK1</accession>
<gene>
    <name evidence="1" type="ORF">H0I39_15965</name>
</gene>
<dbReference type="SUPFAM" id="SSF56731">
    <property type="entry name" value="DNA primase core"/>
    <property type="match status" value="1"/>
</dbReference>
<sequence>MHGSTNRPIRLERGGHAHNPFQKKITANDALDYTGLIGPVACHFWGDPNEQLSKPSELRFGSHGSKSVDLEKNLFFDHEADEGGGVIKLVQYGTGIKERGAAHQWLLQNGFIGNDRASTPAGREVMQVMKSCPAPAKSAPAPKASKAPTKIVSTYDYRNEQGELLMQVVRMEPKTFRQRRPDGERWSWSVKDVRVVPYRLPELAAAPDAVVYLVEGEKDADRLASLGLVATCNAGGAGKWRKEHSEFLRGRHVVVLPDNDDAGREHARKAVKALRGIATDVRVVELPDLPEKGDVSDWLDAGGSVAALEDMLKEAPAANAEPGEDEPEKKPSQTDLLVKFVRERFDLLHDKNGDTYASDRHTGEVRRMGARQFRDRVTAGFFAQMEIAVRDQSWREALGTLQALARFEGDPQDVYIRVAGCDGRYWIDLCHAGNSHAVELTKTGWRVVERPRCCSCVASPCSPSPCLWAAAASRPCGESPTSPSSNVCWCWPGWWTHCALTHPSPAWSWWANKAAARAPPLKPCAA</sequence>
<evidence type="ECO:0000313" key="1">
    <source>
        <dbReference type="EMBL" id="NZA02858.1"/>
    </source>
</evidence>
<dbReference type="EMBL" id="JACCKX010000001">
    <property type="protein sequence ID" value="NZA02858.1"/>
    <property type="molecule type" value="Genomic_DNA"/>
</dbReference>
<dbReference type="InterPro" id="IPR034154">
    <property type="entry name" value="TOPRIM_DnaG/twinkle"/>
</dbReference>
<dbReference type="Pfam" id="PF13155">
    <property type="entry name" value="Toprim_2"/>
    <property type="match status" value="1"/>
</dbReference>
<dbReference type="CDD" id="cd01029">
    <property type="entry name" value="TOPRIM_primases"/>
    <property type="match status" value="1"/>
</dbReference>
<dbReference type="Proteomes" id="UP000589716">
    <property type="component" value="Unassembled WGS sequence"/>
</dbReference>
<protein>
    <submittedName>
        <fullName evidence="1">Toprim domain-containing protein</fullName>
    </submittedName>
</protein>
<organism evidence="1 2">
    <name type="scientific">Ottowia beijingensis</name>
    <dbReference type="NCBI Taxonomy" id="1207057"/>
    <lineage>
        <taxon>Bacteria</taxon>
        <taxon>Pseudomonadati</taxon>
        <taxon>Pseudomonadota</taxon>
        <taxon>Betaproteobacteria</taxon>
        <taxon>Burkholderiales</taxon>
        <taxon>Comamonadaceae</taxon>
        <taxon>Ottowia</taxon>
    </lineage>
</organism>
<dbReference type="Gene3D" id="3.40.1360.10">
    <property type="match status" value="1"/>
</dbReference>
<comment type="caution">
    <text evidence="1">The sequence shown here is derived from an EMBL/GenBank/DDBJ whole genome shotgun (WGS) entry which is preliminary data.</text>
</comment>
<name>A0A853IYK1_9BURK</name>
<dbReference type="AlphaFoldDB" id="A0A853IYK1"/>